<dbReference type="GO" id="GO:0045944">
    <property type="term" value="P:positive regulation of transcription by RNA polymerase II"/>
    <property type="evidence" value="ECO:0007669"/>
    <property type="project" value="TreeGrafter"/>
</dbReference>
<comment type="caution">
    <text evidence="4">The sequence shown here is derived from an EMBL/GenBank/DDBJ whole genome shotgun (WGS) entry which is preliminary data.</text>
</comment>
<protein>
    <recommendedName>
        <fullName evidence="6">Zn(2)-C6 fungal-type domain-containing protein</fullName>
    </recommendedName>
</protein>
<dbReference type="PANTHER" id="PTHR37534:SF9">
    <property type="entry name" value="ZN(II)2CYS6 TRANSCRIPTION FACTOR (EUROFUNG)"/>
    <property type="match status" value="1"/>
</dbReference>
<dbReference type="OMA" id="WKFINNG"/>
<comment type="subcellular location">
    <subcellularLocation>
        <location evidence="1">Nucleus</location>
    </subcellularLocation>
</comment>
<dbReference type="InterPro" id="IPR021858">
    <property type="entry name" value="Fun_TF"/>
</dbReference>
<gene>
    <name evidence="4" type="ORF">THAR02_09195</name>
</gene>
<dbReference type="Proteomes" id="UP000034112">
    <property type="component" value="Unassembled WGS sequence"/>
</dbReference>
<accession>A0A0F9XDL8</accession>
<dbReference type="AlphaFoldDB" id="A0A0F9XDL8"/>
<evidence type="ECO:0000256" key="1">
    <source>
        <dbReference type="ARBA" id="ARBA00004123"/>
    </source>
</evidence>
<evidence type="ECO:0000313" key="5">
    <source>
        <dbReference type="Proteomes" id="UP000034112"/>
    </source>
</evidence>
<dbReference type="EMBL" id="JOKZ01000394">
    <property type="protein sequence ID" value="KKO98697.1"/>
    <property type="molecule type" value="Genomic_DNA"/>
</dbReference>
<reference evidence="5" key="1">
    <citation type="journal article" date="2015" name="Genome Announc.">
        <title>Draft whole-genome sequence of the biocontrol agent Trichoderma harzianum T6776.</title>
        <authorList>
            <person name="Baroncelli R."/>
            <person name="Piaggeschi G."/>
            <person name="Fiorini L."/>
            <person name="Bertolini E."/>
            <person name="Zapparata A."/>
            <person name="Pe M.E."/>
            <person name="Sarrocco S."/>
            <person name="Vannacci G."/>
        </authorList>
    </citation>
    <scope>NUCLEOTIDE SEQUENCE [LARGE SCALE GENOMIC DNA]</scope>
    <source>
        <strain evidence="5">T6776</strain>
    </source>
</reference>
<keyword evidence="2" id="KW-0539">Nucleus</keyword>
<evidence type="ECO:0000313" key="4">
    <source>
        <dbReference type="EMBL" id="KKO98697.1"/>
    </source>
</evidence>
<dbReference type="Pfam" id="PF11951">
    <property type="entry name" value="Fungal_trans_2"/>
    <property type="match status" value="1"/>
</dbReference>
<evidence type="ECO:0008006" key="6">
    <source>
        <dbReference type="Google" id="ProtNLM"/>
    </source>
</evidence>
<dbReference type="GO" id="GO:0005634">
    <property type="term" value="C:nucleus"/>
    <property type="evidence" value="ECO:0007669"/>
    <property type="project" value="UniProtKB-SubCell"/>
</dbReference>
<dbReference type="GO" id="GO:0000976">
    <property type="term" value="F:transcription cis-regulatory region binding"/>
    <property type="evidence" value="ECO:0007669"/>
    <property type="project" value="TreeGrafter"/>
</dbReference>
<dbReference type="OrthoDB" id="5418899at2759"/>
<evidence type="ECO:0000256" key="2">
    <source>
        <dbReference type="ARBA" id="ARBA00023242"/>
    </source>
</evidence>
<evidence type="ECO:0000256" key="3">
    <source>
        <dbReference type="SAM" id="MobiDB-lite"/>
    </source>
</evidence>
<sequence>MERIQEPLMNQAVTSSVEDFQARLYYDLTTGIPRKVMWRQKNREMPDWGGCERQCPPDQRVNDADSGTSRPNCKQCVSGKHECPGYPEDWKFINNGAKPPRKRQKRQSVREAKAYDAKASTGKLTEANEDSVIEIRRTNTVSTSQRLEHLDIPPLGFTKGSNDALQSLDSSIPLQVELGFDLGDNHVNEASVVGLQPGHFGAPLPGPEESPGLMSSGSTGEFEMGLAALASEFMLESEQETVFLLRHYTDNLAPWLDIFGDKCFFQTCIPRLVETHPVLKYAIAALAAKHLSNLGGFRATNCGPMSTLALTELYPSAGNVDWAFKAASYYHQAATHSQDSSPLYTTGASSILTDVTMASNAILTVYEMIDSSYDEFYTRIREIKSQLVRYPNDGSISQPTFTPFKFHGSPAALASYWHCLPHDLLNSGLGGPDDEFSLNEPSSMTKTPWVQLFILITQIIDKFATNTSRRDHGTKDVDRNTSWDYLWNALDRWHAQLDIQFEPYSHYKLSSHLTLSQGLVEPVFDEILFPSPVSAATLSYYHFARILLLLAKPTDQSNPQAMLLYYREILTDIEDHCTKICGIAAGRPGPAARIHSVQPLFLAGQCLVEPRLRTAVVQLLQDVEADTGWPTASHISRLHQGWNRNTRTN</sequence>
<dbReference type="PANTHER" id="PTHR37534">
    <property type="entry name" value="TRANSCRIPTIONAL ACTIVATOR PROTEIN UGA3"/>
    <property type="match status" value="1"/>
</dbReference>
<proteinExistence type="predicted"/>
<feature type="region of interest" description="Disordered" evidence="3">
    <location>
        <begin position="94"/>
        <end position="124"/>
    </location>
</feature>
<organism evidence="4 5">
    <name type="scientific">Trichoderma harzianum</name>
    <name type="common">Hypocrea lixii</name>
    <dbReference type="NCBI Taxonomy" id="5544"/>
    <lineage>
        <taxon>Eukaryota</taxon>
        <taxon>Fungi</taxon>
        <taxon>Dikarya</taxon>
        <taxon>Ascomycota</taxon>
        <taxon>Pezizomycotina</taxon>
        <taxon>Sordariomycetes</taxon>
        <taxon>Hypocreomycetidae</taxon>
        <taxon>Hypocreales</taxon>
        <taxon>Hypocreaceae</taxon>
        <taxon>Trichoderma</taxon>
    </lineage>
</organism>
<name>A0A0F9XDL8_TRIHA</name>
<dbReference type="GO" id="GO:0003700">
    <property type="term" value="F:DNA-binding transcription factor activity"/>
    <property type="evidence" value="ECO:0007669"/>
    <property type="project" value="TreeGrafter"/>
</dbReference>